<evidence type="ECO:0000256" key="4">
    <source>
        <dbReference type="ARBA" id="ARBA00022692"/>
    </source>
</evidence>
<evidence type="ECO:0000256" key="11">
    <source>
        <dbReference type="RuleBase" id="RU368082"/>
    </source>
</evidence>
<dbReference type="GO" id="GO:0031965">
    <property type="term" value="C:nuclear membrane"/>
    <property type="evidence" value="ECO:0007669"/>
    <property type="project" value="UniProtKB-SubCell"/>
</dbReference>
<keyword evidence="7" id="KW-1133">Transmembrane helix</keyword>
<feature type="signal peptide" evidence="12">
    <location>
        <begin position="1"/>
        <end position="31"/>
    </location>
</feature>
<dbReference type="Pfam" id="PF04163">
    <property type="entry name" value="Tht1"/>
    <property type="match status" value="1"/>
</dbReference>
<dbReference type="OrthoDB" id="5311848at2759"/>
<evidence type="ECO:0000256" key="7">
    <source>
        <dbReference type="ARBA" id="ARBA00022989"/>
    </source>
</evidence>
<dbReference type="PROSITE" id="PS51257">
    <property type="entry name" value="PROKAR_LIPOPROTEIN"/>
    <property type="match status" value="1"/>
</dbReference>
<evidence type="ECO:0000256" key="5">
    <source>
        <dbReference type="ARBA" id="ARBA00022729"/>
    </source>
</evidence>
<comment type="subcellular location">
    <subcellularLocation>
        <location evidence="11">Endoplasmic reticulum membrane</location>
    </subcellularLocation>
    <subcellularLocation>
        <location evidence="11">Nucleus membrane</location>
    </subcellularLocation>
</comment>
<feature type="chain" id="PRO_5001495445" description="Nuclear membrane fusion protein Kar5" evidence="12">
    <location>
        <begin position="32"/>
        <end position="521"/>
    </location>
</feature>
<dbReference type="Proteomes" id="UP000019804">
    <property type="component" value="Unassembled WGS sequence"/>
</dbReference>
<reference evidence="14" key="1">
    <citation type="journal article" date="2014" name="Nat. Commun.">
        <title>Genomic adaptations of the halophilic Dead Sea filamentous fungus Eurotium rubrum.</title>
        <authorList>
            <person name="Kis-Papo T."/>
            <person name="Weig A.R."/>
            <person name="Riley R."/>
            <person name="Persoh D."/>
            <person name="Salamov A."/>
            <person name="Sun H."/>
            <person name="Lipzen A."/>
            <person name="Wasser S.P."/>
            <person name="Rambold G."/>
            <person name="Grigoriev I.V."/>
            <person name="Nevo E."/>
        </authorList>
    </citation>
    <scope>NUCLEOTIDE SEQUENCE [LARGE SCALE GENOMIC DNA]</scope>
    <source>
        <strain evidence="14">CBS 135680</strain>
    </source>
</reference>
<dbReference type="PANTHER" id="PTHR28012:SF1">
    <property type="entry name" value="NUCLEAR FUSION PROTEIN KAR5"/>
    <property type="match status" value="1"/>
</dbReference>
<keyword evidence="5 11" id="KW-0732">Signal</keyword>
<dbReference type="RefSeq" id="XP_040635830.1">
    <property type="nucleotide sequence ID" value="XM_040779762.1"/>
</dbReference>
<keyword evidence="14" id="KW-1185">Reference proteome</keyword>
<proteinExistence type="inferred from homology"/>
<dbReference type="GO" id="GO:0005789">
    <property type="term" value="C:endoplasmic reticulum membrane"/>
    <property type="evidence" value="ECO:0007669"/>
    <property type="project" value="UniProtKB-SubCell"/>
</dbReference>
<evidence type="ECO:0000256" key="6">
    <source>
        <dbReference type="ARBA" id="ARBA00022824"/>
    </source>
</evidence>
<evidence type="ECO:0000256" key="1">
    <source>
        <dbReference type="ARBA" id="ARBA00003389"/>
    </source>
</evidence>
<name>A0A017S5C9_ASPRC</name>
<dbReference type="HOGENOM" id="CLU_033545_2_0_1"/>
<sequence length="521" mass="57599">MRTSGTSEIAMLSSFILLLACFLITFDSVSATANELSTHNSSNDMDLISFLNTKIQRHDVIFTEAVQLLESMKSAPSCNRLAATKLVTSCQSIGGKGSSLGTDNYVTLERIRSLYATRLAICELDGAGASIPPSCSPIAVPSPQKRSFFGFPGKYKSQGDIEDIPQHLLESCLKSLESRPQWWTSYSNSRQNSLVICQAARIEGEKEELLELHKHIIDVTLKLNHGFEEALRTAAAESVKQKKFVHAIDTMRNRLTREVEDTETHFKRFIGGLFHDVEASIESVVSSVTSALGRVHTGTAALEKDVRNVSHEVDHLQETLRAVHVETLARGEELMKVHRQDSHTQIEIASSLRSSLESLLQGDMVRLSREMETFDTSLEWLLGKMGAILHQEAKVSERLRTFESMIGRSEMKAENLHRAQLLQSKAIAAQSQAQDNIQTDIRISQALLNKITATAANLQAMVDETATKYRDSPALGGLHGTYSAWTVCALLFSMLGTQNPKSALAVLFIGMTHLIVTRVIF</sequence>
<evidence type="ECO:0000256" key="10">
    <source>
        <dbReference type="ARBA" id="ARBA00023242"/>
    </source>
</evidence>
<evidence type="ECO:0000256" key="12">
    <source>
        <dbReference type="SAM" id="SignalP"/>
    </source>
</evidence>
<dbReference type="STRING" id="1388766.A0A017S5C9"/>
<organism evidence="13 14">
    <name type="scientific">Aspergillus ruber (strain CBS 135680)</name>
    <dbReference type="NCBI Taxonomy" id="1388766"/>
    <lineage>
        <taxon>Eukaryota</taxon>
        <taxon>Fungi</taxon>
        <taxon>Dikarya</taxon>
        <taxon>Ascomycota</taxon>
        <taxon>Pezizomycotina</taxon>
        <taxon>Eurotiomycetes</taxon>
        <taxon>Eurotiomycetidae</taxon>
        <taxon>Eurotiales</taxon>
        <taxon>Aspergillaceae</taxon>
        <taxon>Aspergillus</taxon>
        <taxon>Aspergillus subgen. Aspergillus</taxon>
    </lineage>
</organism>
<evidence type="ECO:0000256" key="9">
    <source>
        <dbReference type="ARBA" id="ARBA00023180"/>
    </source>
</evidence>
<comment type="function">
    <text evidence="1 11">Required for nuclear membrane fusion during karyogamy.</text>
</comment>
<evidence type="ECO:0000313" key="13">
    <source>
        <dbReference type="EMBL" id="EYE92142.1"/>
    </source>
</evidence>
<dbReference type="EMBL" id="KK088439">
    <property type="protein sequence ID" value="EYE92142.1"/>
    <property type="molecule type" value="Genomic_DNA"/>
</dbReference>
<keyword evidence="4" id="KW-0812">Transmembrane</keyword>
<comment type="similarity">
    <text evidence="2 11">Belongs to the KAR5 family.</text>
</comment>
<dbReference type="PANTHER" id="PTHR28012">
    <property type="entry name" value="NUCLEAR FUSION PROTEIN KAR5"/>
    <property type="match status" value="1"/>
</dbReference>
<dbReference type="GeneID" id="63694886"/>
<dbReference type="AlphaFoldDB" id="A0A017S5C9"/>
<evidence type="ECO:0000256" key="8">
    <source>
        <dbReference type="ARBA" id="ARBA00023136"/>
    </source>
</evidence>
<evidence type="ECO:0000256" key="3">
    <source>
        <dbReference type="ARBA" id="ARBA00022459"/>
    </source>
</evidence>
<keyword evidence="3 11" id="KW-0415">Karyogamy</keyword>
<dbReference type="InterPro" id="IPR007292">
    <property type="entry name" value="Nuclear_fusion_Kar5"/>
</dbReference>
<protein>
    <recommendedName>
        <fullName evidence="15">Nuclear membrane fusion protein Kar5</fullName>
    </recommendedName>
</protein>
<evidence type="ECO:0000256" key="2">
    <source>
        <dbReference type="ARBA" id="ARBA00010473"/>
    </source>
</evidence>
<gene>
    <name evidence="13" type="ORF">EURHEDRAFT_389070</name>
</gene>
<keyword evidence="6 11" id="KW-0256">Endoplasmic reticulum</keyword>
<accession>A0A017S5C9</accession>
<evidence type="ECO:0008006" key="15">
    <source>
        <dbReference type="Google" id="ProtNLM"/>
    </source>
</evidence>
<keyword evidence="10 11" id="KW-0539">Nucleus</keyword>
<keyword evidence="9" id="KW-0325">Glycoprotein</keyword>
<evidence type="ECO:0000313" key="14">
    <source>
        <dbReference type="Proteomes" id="UP000019804"/>
    </source>
</evidence>
<keyword evidence="8" id="KW-0472">Membrane</keyword>
<dbReference type="GO" id="GO:0000742">
    <property type="term" value="P:karyogamy involved in conjugation with cellular fusion"/>
    <property type="evidence" value="ECO:0007669"/>
    <property type="project" value="UniProtKB-UniRule"/>
</dbReference>
<dbReference type="GO" id="GO:0048288">
    <property type="term" value="P:nuclear membrane fusion involved in karyogamy"/>
    <property type="evidence" value="ECO:0007669"/>
    <property type="project" value="UniProtKB-UniRule"/>
</dbReference>